<dbReference type="PROSITE" id="PS50405">
    <property type="entry name" value="GST_CTER"/>
    <property type="match status" value="1"/>
</dbReference>
<accession>A0A7C9NVK2</accession>
<protein>
    <submittedName>
        <fullName evidence="3">Glutathione S-transferase</fullName>
    </submittedName>
</protein>
<dbReference type="Gene3D" id="3.40.30.10">
    <property type="entry name" value="Glutaredoxin"/>
    <property type="match status" value="1"/>
</dbReference>
<dbReference type="GO" id="GO:0005737">
    <property type="term" value="C:cytoplasm"/>
    <property type="evidence" value="ECO:0007669"/>
    <property type="project" value="TreeGrafter"/>
</dbReference>
<dbReference type="PANTHER" id="PTHR43968:SF6">
    <property type="entry name" value="GLUTATHIONE S-TRANSFERASE OMEGA"/>
    <property type="match status" value="1"/>
</dbReference>
<gene>
    <name evidence="3" type="ORF">F5985_01810</name>
</gene>
<dbReference type="InterPro" id="IPR036249">
    <property type="entry name" value="Thioredoxin-like_sf"/>
</dbReference>
<sequence>MNPSRPLLFTYRRCPYAMRARMGLLLAGMAFDAHEIVLRDKPAAMLAASPKGSVPVLVLPDGQVLEESWDIVQWALTQGQASAEVQGWWSRAQIPENLDLLRCNDGDFKHHLDRYKYPERFAAADGADAVARRRVGHRDQAVTALLERLEHRLAEQDFLGGAQPCATDIGIFPFVRQFAAVDRDWFDSLTFVHLKAWLTHWLQSPLFEACMKKLPSNVREPFLMSVTAANTSHQQIASR</sequence>
<dbReference type="EMBL" id="VYSB01000001">
    <property type="protein sequence ID" value="MYZ50904.1"/>
    <property type="molecule type" value="Genomic_DNA"/>
</dbReference>
<feature type="domain" description="GST N-terminal" evidence="1">
    <location>
        <begin position="4"/>
        <end position="83"/>
    </location>
</feature>
<dbReference type="PROSITE" id="PS50404">
    <property type="entry name" value="GST_NTER"/>
    <property type="match status" value="1"/>
</dbReference>
<evidence type="ECO:0000313" key="3">
    <source>
        <dbReference type="EMBL" id="MYZ50904.1"/>
    </source>
</evidence>
<proteinExistence type="predicted"/>
<dbReference type="Pfam" id="PF13417">
    <property type="entry name" value="GST_N_3"/>
    <property type="match status" value="1"/>
</dbReference>
<evidence type="ECO:0000259" key="1">
    <source>
        <dbReference type="PROSITE" id="PS50404"/>
    </source>
</evidence>
<evidence type="ECO:0000259" key="2">
    <source>
        <dbReference type="PROSITE" id="PS50405"/>
    </source>
</evidence>
<comment type="caution">
    <text evidence="3">The sequence shown here is derived from an EMBL/GenBank/DDBJ whole genome shotgun (WGS) entry which is preliminary data.</text>
</comment>
<dbReference type="GO" id="GO:0016740">
    <property type="term" value="F:transferase activity"/>
    <property type="evidence" value="ECO:0007669"/>
    <property type="project" value="UniProtKB-KW"/>
</dbReference>
<dbReference type="CDD" id="cd03060">
    <property type="entry name" value="GST_N_Omega_like"/>
    <property type="match status" value="1"/>
</dbReference>
<keyword evidence="3" id="KW-0808">Transferase</keyword>
<feature type="domain" description="GST C-terminal" evidence="2">
    <location>
        <begin position="87"/>
        <end position="222"/>
    </location>
</feature>
<dbReference type="Pfam" id="PF13410">
    <property type="entry name" value="GST_C_2"/>
    <property type="match status" value="1"/>
</dbReference>
<dbReference type="RefSeq" id="WP_161124068.1">
    <property type="nucleotide sequence ID" value="NZ_VYSB01000001.1"/>
</dbReference>
<dbReference type="Gene3D" id="1.20.1050.10">
    <property type="match status" value="1"/>
</dbReference>
<reference evidence="3 4" key="1">
    <citation type="submission" date="2019-09" db="EMBL/GenBank/DDBJ databases">
        <title>Identification of Malikia spinosa a prominent benzene-, toluene-, and ethylbenzene-degrading bacterium: enrichment, isolation and whole genome sequencing.</title>
        <authorList>
            <person name="Tancsics A."/>
            <person name="Revesz F."/>
            <person name="Kriszt B."/>
        </authorList>
    </citation>
    <scope>NUCLEOTIDE SEQUENCE [LARGE SCALE GENOMIC DNA]</scope>
    <source>
        <strain evidence="3 4">AB6</strain>
    </source>
</reference>
<dbReference type="InterPro" id="IPR050983">
    <property type="entry name" value="GST_Omega/HSP26"/>
</dbReference>
<dbReference type="SUPFAM" id="SSF52833">
    <property type="entry name" value="Thioredoxin-like"/>
    <property type="match status" value="1"/>
</dbReference>
<evidence type="ECO:0000313" key="4">
    <source>
        <dbReference type="Proteomes" id="UP000481947"/>
    </source>
</evidence>
<dbReference type="InterPro" id="IPR010987">
    <property type="entry name" value="Glutathione-S-Trfase_C-like"/>
</dbReference>
<dbReference type="Proteomes" id="UP000481947">
    <property type="component" value="Unassembled WGS sequence"/>
</dbReference>
<dbReference type="SUPFAM" id="SSF47616">
    <property type="entry name" value="GST C-terminal domain-like"/>
    <property type="match status" value="1"/>
</dbReference>
<dbReference type="CDD" id="cd03196">
    <property type="entry name" value="GST_C_5"/>
    <property type="match status" value="1"/>
</dbReference>
<dbReference type="InterPro" id="IPR036282">
    <property type="entry name" value="Glutathione-S-Trfase_C_sf"/>
</dbReference>
<organism evidence="3 4">
    <name type="scientific">Malikia spinosa</name>
    <dbReference type="NCBI Taxonomy" id="86180"/>
    <lineage>
        <taxon>Bacteria</taxon>
        <taxon>Pseudomonadati</taxon>
        <taxon>Pseudomonadota</taxon>
        <taxon>Betaproteobacteria</taxon>
        <taxon>Burkholderiales</taxon>
        <taxon>Comamonadaceae</taxon>
        <taxon>Malikia</taxon>
    </lineage>
</organism>
<name>A0A7C9NVK2_9BURK</name>
<dbReference type="AlphaFoldDB" id="A0A7C9NVK2"/>
<dbReference type="PANTHER" id="PTHR43968">
    <property type="match status" value="1"/>
</dbReference>
<dbReference type="InterPro" id="IPR004045">
    <property type="entry name" value="Glutathione_S-Trfase_N"/>
</dbReference>